<keyword evidence="5 6" id="KW-0472">Membrane</keyword>
<feature type="transmembrane region" description="Helical" evidence="6">
    <location>
        <begin position="269"/>
        <end position="285"/>
    </location>
</feature>
<dbReference type="InterPro" id="IPR002797">
    <property type="entry name" value="Polysacc_synth"/>
</dbReference>
<feature type="transmembrane region" description="Helical" evidence="6">
    <location>
        <begin position="228"/>
        <end position="249"/>
    </location>
</feature>
<feature type="transmembrane region" description="Helical" evidence="6">
    <location>
        <begin position="185"/>
        <end position="207"/>
    </location>
</feature>
<feature type="transmembrane region" description="Helical" evidence="6">
    <location>
        <begin position="100"/>
        <end position="125"/>
    </location>
</feature>
<comment type="subcellular location">
    <subcellularLocation>
        <location evidence="1">Cell membrane</location>
        <topology evidence="1">Multi-pass membrane protein</topology>
    </subcellularLocation>
</comment>
<evidence type="ECO:0000256" key="2">
    <source>
        <dbReference type="ARBA" id="ARBA00022475"/>
    </source>
</evidence>
<dbReference type="Pfam" id="PF01943">
    <property type="entry name" value="Polysacc_synt"/>
    <property type="match status" value="1"/>
</dbReference>
<feature type="transmembrane region" description="Helical" evidence="6">
    <location>
        <begin position="456"/>
        <end position="476"/>
    </location>
</feature>
<feature type="transmembrane region" description="Helical" evidence="6">
    <location>
        <begin position="158"/>
        <end position="179"/>
    </location>
</feature>
<dbReference type="InterPro" id="IPR050833">
    <property type="entry name" value="Poly_Biosynth_Transport"/>
</dbReference>
<keyword evidence="4 6" id="KW-1133">Transmembrane helix</keyword>
<feature type="transmembrane region" description="Helical" evidence="6">
    <location>
        <begin position="53"/>
        <end position="79"/>
    </location>
</feature>
<evidence type="ECO:0000313" key="7">
    <source>
        <dbReference type="EMBL" id="CAB4709658.1"/>
    </source>
</evidence>
<reference evidence="7" key="1">
    <citation type="submission" date="2020-05" db="EMBL/GenBank/DDBJ databases">
        <authorList>
            <person name="Chiriac C."/>
            <person name="Salcher M."/>
            <person name="Ghai R."/>
            <person name="Kavagutti S V."/>
        </authorList>
    </citation>
    <scope>NUCLEOTIDE SEQUENCE</scope>
</reference>
<feature type="transmembrane region" description="Helical" evidence="6">
    <location>
        <begin position="371"/>
        <end position="390"/>
    </location>
</feature>
<keyword evidence="2" id="KW-1003">Cell membrane</keyword>
<evidence type="ECO:0000256" key="3">
    <source>
        <dbReference type="ARBA" id="ARBA00022692"/>
    </source>
</evidence>
<feature type="transmembrane region" description="Helical" evidence="6">
    <location>
        <begin position="131"/>
        <end position="151"/>
    </location>
</feature>
<dbReference type="AlphaFoldDB" id="A0A6J6QLA4"/>
<feature type="transmembrane region" description="Helical" evidence="6">
    <location>
        <begin position="23"/>
        <end position="41"/>
    </location>
</feature>
<accession>A0A6J6QLA4</accession>
<feature type="transmembrane region" description="Helical" evidence="6">
    <location>
        <begin position="429"/>
        <end position="450"/>
    </location>
</feature>
<proteinExistence type="predicted"/>
<feature type="transmembrane region" description="Helical" evidence="6">
    <location>
        <begin position="341"/>
        <end position="364"/>
    </location>
</feature>
<evidence type="ECO:0000256" key="4">
    <source>
        <dbReference type="ARBA" id="ARBA00022989"/>
    </source>
</evidence>
<dbReference type="PANTHER" id="PTHR30250">
    <property type="entry name" value="PST FAMILY PREDICTED COLANIC ACID TRANSPORTER"/>
    <property type="match status" value="1"/>
</dbReference>
<evidence type="ECO:0000256" key="1">
    <source>
        <dbReference type="ARBA" id="ARBA00004651"/>
    </source>
</evidence>
<organism evidence="7">
    <name type="scientific">freshwater metagenome</name>
    <dbReference type="NCBI Taxonomy" id="449393"/>
    <lineage>
        <taxon>unclassified sequences</taxon>
        <taxon>metagenomes</taxon>
        <taxon>ecological metagenomes</taxon>
    </lineage>
</organism>
<feature type="transmembrane region" description="Helical" evidence="6">
    <location>
        <begin position="306"/>
        <end position="329"/>
    </location>
</feature>
<feature type="transmembrane region" description="Helical" evidence="6">
    <location>
        <begin position="396"/>
        <end position="417"/>
    </location>
</feature>
<keyword evidence="3 6" id="KW-0812">Transmembrane</keyword>
<dbReference type="GO" id="GO:0005886">
    <property type="term" value="C:plasma membrane"/>
    <property type="evidence" value="ECO:0007669"/>
    <property type="project" value="UniProtKB-SubCell"/>
</dbReference>
<sequence length="490" mass="51202">MTRGIRFAKVLGLHDGGRALRDFVTYLPTQLVPALAGFLVIPVLARELAPTELGVLAICQTLVTLGWTIVASWLAAAILRELPAHRVANDLAGFGNGLRRALLGALVAFAGFGVVVMLIGIVSSAVHDNQWLILAATVGLALQNITISIFAASLRPRAYAVVDASARIGGAALGVWLVFEGHEVEGYLAGLASASLVLGTAGLIVAWPRGGVGAHVPIRPWLRYGVPASAAAVATWLLAFVDRYILAVLKDTGHVGVYSVSSVIGDRGVAIPVFAFFTATGPLLVTTYERKGRAEAERLMTSYTRIALIIAAPCIAFITVSASDLVWILTGKYDYARHANIAPVIAMGSFVFALASVAATGLVLEKKTRPFLYAAIAAVIVNVSLNFALIPPFGLMGAALATPASMLVYLGWSYSAARRFATWHFPYSTCARVIVSATAGGVAASAVVPTGGWRPLAVMIVAGVGLPVYAAMLFVLGERGSGLRRSAAAS</sequence>
<evidence type="ECO:0000256" key="6">
    <source>
        <dbReference type="SAM" id="Phobius"/>
    </source>
</evidence>
<dbReference type="PANTHER" id="PTHR30250:SF11">
    <property type="entry name" value="O-ANTIGEN TRANSPORTER-RELATED"/>
    <property type="match status" value="1"/>
</dbReference>
<name>A0A6J6QLA4_9ZZZZ</name>
<gene>
    <name evidence="7" type="ORF">UFOPK2399_01913</name>
</gene>
<protein>
    <submittedName>
        <fullName evidence="7">Unannotated protein</fullName>
    </submittedName>
</protein>
<dbReference type="EMBL" id="CAEZXP010000010">
    <property type="protein sequence ID" value="CAB4709658.1"/>
    <property type="molecule type" value="Genomic_DNA"/>
</dbReference>
<evidence type="ECO:0000256" key="5">
    <source>
        <dbReference type="ARBA" id="ARBA00023136"/>
    </source>
</evidence>